<dbReference type="Proteomes" id="UP000593579">
    <property type="component" value="Unassembled WGS sequence"/>
</dbReference>
<feature type="non-terminal residue" evidence="1">
    <location>
        <position position="57"/>
    </location>
</feature>
<keyword evidence="2" id="KW-1185">Reference proteome</keyword>
<evidence type="ECO:0000313" key="2">
    <source>
        <dbReference type="Proteomes" id="UP000593579"/>
    </source>
</evidence>
<evidence type="ECO:0000313" key="1">
    <source>
        <dbReference type="EMBL" id="MBA0754074.1"/>
    </source>
</evidence>
<dbReference type="EMBL" id="JABEZY010259669">
    <property type="protein sequence ID" value="MBA0754074.1"/>
    <property type="molecule type" value="Genomic_DNA"/>
</dbReference>
<sequence>MGETLSVADFVIGVYPAVSNTDSGRATKKVRWRPDLPPDTDDLTVDENGWKLPELWL</sequence>
<dbReference type="OrthoDB" id="10365397at2759"/>
<comment type="caution">
    <text evidence="1">The sequence shown here is derived from an EMBL/GenBank/DDBJ whole genome shotgun (WGS) entry which is preliminary data.</text>
</comment>
<accession>A0A7J9D0L7</accession>
<proteinExistence type="predicted"/>
<name>A0A7J9D0L7_GOSGO</name>
<protein>
    <submittedName>
        <fullName evidence="1">Uncharacterized protein</fullName>
    </submittedName>
</protein>
<reference evidence="1 2" key="1">
    <citation type="journal article" date="2019" name="Genome Biol. Evol.">
        <title>Insights into the evolution of the New World diploid cottons (Gossypium, subgenus Houzingenia) based on genome sequencing.</title>
        <authorList>
            <person name="Grover C.E."/>
            <person name="Arick M.A. 2nd"/>
            <person name="Thrash A."/>
            <person name="Conover J.L."/>
            <person name="Sanders W.S."/>
            <person name="Peterson D.G."/>
            <person name="Frelichowski J.E."/>
            <person name="Scheffler J.A."/>
            <person name="Scheffler B.E."/>
            <person name="Wendel J.F."/>
        </authorList>
    </citation>
    <scope>NUCLEOTIDE SEQUENCE [LARGE SCALE GENOMIC DNA]</scope>
    <source>
        <strain evidence="1">5</strain>
        <tissue evidence="1">Leaf</tissue>
    </source>
</reference>
<dbReference type="AlphaFoldDB" id="A0A7J9D0L7"/>
<organism evidence="1 2">
    <name type="scientific">Gossypium gossypioides</name>
    <name type="common">Mexican cotton</name>
    <name type="synonym">Selera gossypioides</name>
    <dbReference type="NCBI Taxonomy" id="34282"/>
    <lineage>
        <taxon>Eukaryota</taxon>
        <taxon>Viridiplantae</taxon>
        <taxon>Streptophyta</taxon>
        <taxon>Embryophyta</taxon>
        <taxon>Tracheophyta</taxon>
        <taxon>Spermatophyta</taxon>
        <taxon>Magnoliopsida</taxon>
        <taxon>eudicotyledons</taxon>
        <taxon>Gunneridae</taxon>
        <taxon>Pentapetalae</taxon>
        <taxon>rosids</taxon>
        <taxon>malvids</taxon>
        <taxon>Malvales</taxon>
        <taxon>Malvaceae</taxon>
        <taxon>Malvoideae</taxon>
        <taxon>Gossypium</taxon>
    </lineage>
</organism>
<gene>
    <name evidence="1" type="ORF">Gogos_000002</name>
</gene>